<accession>A0A0A9A7K8</accession>
<organism evidence="1">
    <name type="scientific">Arundo donax</name>
    <name type="common">Giant reed</name>
    <name type="synonym">Donax arundinaceus</name>
    <dbReference type="NCBI Taxonomy" id="35708"/>
    <lineage>
        <taxon>Eukaryota</taxon>
        <taxon>Viridiplantae</taxon>
        <taxon>Streptophyta</taxon>
        <taxon>Embryophyta</taxon>
        <taxon>Tracheophyta</taxon>
        <taxon>Spermatophyta</taxon>
        <taxon>Magnoliopsida</taxon>
        <taxon>Liliopsida</taxon>
        <taxon>Poales</taxon>
        <taxon>Poaceae</taxon>
        <taxon>PACMAD clade</taxon>
        <taxon>Arundinoideae</taxon>
        <taxon>Arundineae</taxon>
        <taxon>Arundo</taxon>
    </lineage>
</organism>
<reference evidence="1" key="2">
    <citation type="journal article" date="2015" name="Data Brief">
        <title>Shoot transcriptome of the giant reed, Arundo donax.</title>
        <authorList>
            <person name="Barrero R.A."/>
            <person name="Guerrero F.D."/>
            <person name="Moolhuijzen P."/>
            <person name="Goolsby J.A."/>
            <person name="Tidwell J."/>
            <person name="Bellgard S.E."/>
            <person name="Bellgard M.I."/>
        </authorList>
    </citation>
    <scope>NUCLEOTIDE SEQUENCE</scope>
    <source>
        <tissue evidence="1">Shoot tissue taken approximately 20 cm above the soil surface</tissue>
    </source>
</reference>
<protein>
    <submittedName>
        <fullName evidence="1">Uncharacterized protein</fullName>
    </submittedName>
</protein>
<proteinExistence type="predicted"/>
<evidence type="ECO:0000313" key="1">
    <source>
        <dbReference type="EMBL" id="JAD47629.1"/>
    </source>
</evidence>
<name>A0A0A9A7K8_ARUDO</name>
<dbReference type="AlphaFoldDB" id="A0A0A9A7K8"/>
<sequence length="26" mass="2980">MNLTVPVSLLFFRDLCAADLKRKNTL</sequence>
<dbReference type="EMBL" id="GBRH01250266">
    <property type="protein sequence ID" value="JAD47629.1"/>
    <property type="molecule type" value="Transcribed_RNA"/>
</dbReference>
<reference evidence="1" key="1">
    <citation type="submission" date="2014-09" db="EMBL/GenBank/DDBJ databases">
        <authorList>
            <person name="Magalhaes I.L.F."/>
            <person name="Oliveira U."/>
            <person name="Santos F.R."/>
            <person name="Vidigal T.H.D.A."/>
            <person name="Brescovit A.D."/>
            <person name="Santos A.J."/>
        </authorList>
    </citation>
    <scope>NUCLEOTIDE SEQUENCE</scope>
    <source>
        <tissue evidence="1">Shoot tissue taken approximately 20 cm above the soil surface</tissue>
    </source>
</reference>